<dbReference type="Proteomes" id="UP000614811">
    <property type="component" value="Unassembled WGS sequence"/>
</dbReference>
<organism evidence="2 3">
    <name type="scientific">Arenicella chitinivorans</name>
    <dbReference type="NCBI Taxonomy" id="1329800"/>
    <lineage>
        <taxon>Bacteria</taxon>
        <taxon>Pseudomonadati</taxon>
        <taxon>Pseudomonadota</taxon>
        <taxon>Gammaproteobacteria</taxon>
        <taxon>Arenicellales</taxon>
        <taxon>Arenicellaceae</taxon>
        <taxon>Arenicella</taxon>
    </lineage>
</organism>
<keyword evidence="3" id="KW-1185">Reference proteome</keyword>
<proteinExistence type="predicted"/>
<comment type="caution">
    <text evidence="2">The sequence shown here is derived from an EMBL/GenBank/DDBJ whole genome shotgun (WGS) entry which is preliminary data.</text>
</comment>
<feature type="chain" id="PRO_5037203818" evidence="1">
    <location>
        <begin position="18"/>
        <end position="118"/>
    </location>
</feature>
<dbReference type="PROSITE" id="PS51257">
    <property type="entry name" value="PROKAR_LIPOPROTEIN"/>
    <property type="match status" value="1"/>
</dbReference>
<keyword evidence="1" id="KW-0732">Signal</keyword>
<evidence type="ECO:0000313" key="2">
    <source>
        <dbReference type="EMBL" id="GHA03116.1"/>
    </source>
</evidence>
<reference evidence="2" key="1">
    <citation type="journal article" date="2014" name="Int. J. Syst. Evol. Microbiol.">
        <title>Complete genome sequence of Corynebacterium casei LMG S-19264T (=DSM 44701T), isolated from a smear-ripened cheese.</title>
        <authorList>
            <consortium name="US DOE Joint Genome Institute (JGI-PGF)"/>
            <person name="Walter F."/>
            <person name="Albersmeier A."/>
            <person name="Kalinowski J."/>
            <person name="Ruckert C."/>
        </authorList>
    </citation>
    <scope>NUCLEOTIDE SEQUENCE</scope>
    <source>
        <strain evidence="2">KCTC 12711</strain>
    </source>
</reference>
<accession>A0A918RKN8</accession>
<gene>
    <name evidence="2" type="ORF">GCM10008090_10090</name>
</gene>
<dbReference type="RefSeq" id="WP_189398956.1">
    <property type="nucleotide sequence ID" value="NZ_BMXA01000002.1"/>
</dbReference>
<dbReference type="AlphaFoldDB" id="A0A918RKN8"/>
<protein>
    <submittedName>
        <fullName evidence="2">Lipoprotein</fullName>
    </submittedName>
</protein>
<evidence type="ECO:0000313" key="3">
    <source>
        <dbReference type="Proteomes" id="UP000614811"/>
    </source>
</evidence>
<feature type="signal peptide" evidence="1">
    <location>
        <begin position="1"/>
        <end position="17"/>
    </location>
</feature>
<dbReference type="InterPro" id="IPR025294">
    <property type="entry name" value="DUF4156"/>
</dbReference>
<name>A0A918RKN8_9GAMM</name>
<sequence>MKNLTTLFILLTLSACASTVLEPAASMVRLTHTEPNPENCQFLGDITGAEDNIFISSEELETGARHDLKNKAYAMGGNVVYLLTQRSAQSGIFYDDFGSQDQTSVVLSGNVYKCSRQS</sequence>
<dbReference type="Pfam" id="PF13698">
    <property type="entry name" value="DUF4156"/>
    <property type="match status" value="1"/>
</dbReference>
<dbReference type="EMBL" id="BMXA01000002">
    <property type="protein sequence ID" value="GHA03116.1"/>
    <property type="molecule type" value="Genomic_DNA"/>
</dbReference>
<keyword evidence="2" id="KW-0449">Lipoprotein</keyword>
<reference evidence="2" key="2">
    <citation type="submission" date="2020-09" db="EMBL/GenBank/DDBJ databases">
        <authorList>
            <person name="Sun Q."/>
            <person name="Kim S."/>
        </authorList>
    </citation>
    <scope>NUCLEOTIDE SEQUENCE</scope>
    <source>
        <strain evidence="2">KCTC 12711</strain>
    </source>
</reference>
<evidence type="ECO:0000256" key="1">
    <source>
        <dbReference type="SAM" id="SignalP"/>
    </source>
</evidence>